<dbReference type="SMART" id="SM00448">
    <property type="entry name" value="REC"/>
    <property type="match status" value="1"/>
</dbReference>
<dbReference type="InterPro" id="IPR011006">
    <property type="entry name" value="CheY-like_superfamily"/>
</dbReference>
<keyword evidence="5" id="KW-1185">Reference proteome</keyword>
<dbReference type="InterPro" id="IPR007492">
    <property type="entry name" value="LytTR_DNA-bd_dom"/>
</dbReference>
<dbReference type="PROSITE" id="PS50930">
    <property type="entry name" value="HTH_LYTTR"/>
    <property type="match status" value="1"/>
</dbReference>
<dbReference type="GO" id="GO:0003677">
    <property type="term" value="F:DNA binding"/>
    <property type="evidence" value="ECO:0007669"/>
    <property type="project" value="UniProtKB-KW"/>
</dbReference>
<evidence type="ECO:0000259" key="3">
    <source>
        <dbReference type="PROSITE" id="PS50930"/>
    </source>
</evidence>
<dbReference type="PANTHER" id="PTHR37299">
    <property type="entry name" value="TRANSCRIPTIONAL REGULATOR-RELATED"/>
    <property type="match status" value="1"/>
</dbReference>
<feature type="domain" description="HTH LytTR-type" evidence="3">
    <location>
        <begin position="130"/>
        <end position="201"/>
    </location>
</feature>
<organism evidence="4 5">
    <name type="scientific">Chryseobacterium oryctis</name>
    <dbReference type="NCBI Taxonomy" id="2952618"/>
    <lineage>
        <taxon>Bacteria</taxon>
        <taxon>Pseudomonadati</taxon>
        <taxon>Bacteroidota</taxon>
        <taxon>Flavobacteriia</taxon>
        <taxon>Flavobacteriales</taxon>
        <taxon>Weeksellaceae</taxon>
        <taxon>Chryseobacterium group</taxon>
        <taxon>Chryseobacterium</taxon>
    </lineage>
</organism>
<evidence type="ECO:0000259" key="2">
    <source>
        <dbReference type="PROSITE" id="PS50110"/>
    </source>
</evidence>
<dbReference type="RefSeq" id="WP_264742885.1">
    <property type="nucleotide sequence ID" value="NZ_JAPDHV010000002.1"/>
</dbReference>
<dbReference type="SUPFAM" id="SSF52172">
    <property type="entry name" value="CheY-like"/>
    <property type="match status" value="1"/>
</dbReference>
<dbReference type="InterPro" id="IPR001789">
    <property type="entry name" value="Sig_transdc_resp-reg_receiver"/>
</dbReference>
<protein>
    <submittedName>
        <fullName evidence="4">LytTR family DNA-binding domain-containing protein</fullName>
    </submittedName>
</protein>
<evidence type="ECO:0000313" key="4">
    <source>
        <dbReference type="EMBL" id="MCW3160941.1"/>
    </source>
</evidence>
<reference evidence="4" key="1">
    <citation type="submission" date="2022-10" db="EMBL/GenBank/DDBJ databases">
        <title>Chryseobacterium babae sp. nov. isolated from the gut of the beetle Oryctes rhinoceros, and Chryseobacterium kimseyorum sp. nov., isolated from a stick insect rearing cage.</title>
        <authorList>
            <person name="Shelomi M."/>
            <person name="Han C.-J."/>
            <person name="Chen W.-M."/>
            <person name="Chen H.-K."/>
            <person name="Liaw S.-J."/>
            <person name="Muhle E."/>
            <person name="Clermont D."/>
        </authorList>
    </citation>
    <scope>NUCLEOTIDE SEQUENCE</scope>
    <source>
        <strain evidence="4">WLa1L2M3</strain>
    </source>
</reference>
<dbReference type="Pfam" id="PF04397">
    <property type="entry name" value="LytTR"/>
    <property type="match status" value="1"/>
</dbReference>
<accession>A0ABT3HMD1</accession>
<dbReference type="Gene3D" id="2.40.50.1020">
    <property type="entry name" value="LytTr DNA-binding domain"/>
    <property type="match status" value="1"/>
</dbReference>
<sequence length="232" mass="27391">MNRIKCIIVDDEPLAILLLESYVEKVSFLELVFSTENPIDALDYIQKNECDLVFLDIQMPELTGINLMRILGDKQKYILTTAYSEYALEGYEYNIIDYLLKPISFERFYKSILKAQERFEMSKNSENSYFYVKASGQQHRVNFEDILFVESIKDYVNIKTSEQEYIVLDTLKSMEKQLPESSFVRIHKSFIINLNQIQNFDIKKVNLVDNKEIPIGDMYKHNFLIKIKKQSQ</sequence>
<evidence type="ECO:0000256" key="1">
    <source>
        <dbReference type="PROSITE-ProRule" id="PRU00169"/>
    </source>
</evidence>
<dbReference type="SMART" id="SM00850">
    <property type="entry name" value="LytTR"/>
    <property type="match status" value="1"/>
</dbReference>
<evidence type="ECO:0000313" key="5">
    <source>
        <dbReference type="Proteomes" id="UP001163719"/>
    </source>
</evidence>
<dbReference type="InterPro" id="IPR046947">
    <property type="entry name" value="LytR-like"/>
</dbReference>
<keyword evidence="4" id="KW-0238">DNA-binding</keyword>
<name>A0ABT3HMD1_9FLAO</name>
<dbReference type="Gene3D" id="3.40.50.2300">
    <property type="match status" value="1"/>
</dbReference>
<dbReference type="EMBL" id="JAPDHV010000002">
    <property type="protein sequence ID" value="MCW3160941.1"/>
    <property type="molecule type" value="Genomic_DNA"/>
</dbReference>
<dbReference type="PANTHER" id="PTHR37299:SF1">
    <property type="entry name" value="STAGE 0 SPORULATION PROTEIN A HOMOLOG"/>
    <property type="match status" value="1"/>
</dbReference>
<gene>
    <name evidence="4" type="ORF">OH806_06630</name>
</gene>
<proteinExistence type="predicted"/>
<dbReference type="Pfam" id="PF00072">
    <property type="entry name" value="Response_reg"/>
    <property type="match status" value="1"/>
</dbReference>
<dbReference type="PROSITE" id="PS50110">
    <property type="entry name" value="RESPONSE_REGULATORY"/>
    <property type="match status" value="1"/>
</dbReference>
<dbReference type="Proteomes" id="UP001163719">
    <property type="component" value="Unassembled WGS sequence"/>
</dbReference>
<feature type="modified residue" description="4-aspartylphosphate" evidence="1">
    <location>
        <position position="56"/>
    </location>
</feature>
<feature type="domain" description="Response regulatory" evidence="2">
    <location>
        <begin position="5"/>
        <end position="116"/>
    </location>
</feature>
<comment type="caution">
    <text evidence="4">The sequence shown here is derived from an EMBL/GenBank/DDBJ whole genome shotgun (WGS) entry which is preliminary data.</text>
</comment>
<keyword evidence="1" id="KW-0597">Phosphoprotein</keyword>